<organism evidence="1 2">
    <name type="scientific">Streptomyces shaanxiensis</name>
    <dbReference type="NCBI Taxonomy" id="653357"/>
    <lineage>
        <taxon>Bacteria</taxon>
        <taxon>Bacillati</taxon>
        <taxon>Actinomycetota</taxon>
        <taxon>Actinomycetes</taxon>
        <taxon>Kitasatosporales</taxon>
        <taxon>Streptomycetaceae</taxon>
        <taxon>Streptomyces</taxon>
    </lineage>
</organism>
<evidence type="ECO:0000313" key="2">
    <source>
        <dbReference type="Proteomes" id="UP001499984"/>
    </source>
</evidence>
<gene>
    <name evidence="1" type="ORF">GCM10022233_23630</name>
</gene>
<keyword evidence="2" id="KW-1185">Reference proteome</keyword>
<dbReference type="RefSeq" id="WP_345011520.1">
    <property type="nucleotide sequence ID" value="NZ_BAAAZY010000008.1"/>
</dbReference>
<accession>A0ABP7USZ4</accession>
<name>A0ABP7USZ4_9ACTN</name>
<protein>
    <recommendedName>
        <fullName evidence="3">Secreted protein</fullName>
    </recommendedName>
</protein>
<evidence type="ECO:0008006" key="3">
    <source>
        <dbReference type="Google" id="ProtNLM"/>
    </source>
</evidence>
<evidence type="ECO:0000313" key="1">
    <source>
        <dbReference type="EMBL" id="GAA4052107.1"/>
    </source>
</evidence>
<dbReference type="Proteomes" id="UP001499984">
    <property type="component" value="Unassembled WGS sequence"/>
</dbReference>
<reference evidence="2" key="1">
    <citation type="journal article" date="2019" name="Int. J. Syst. Evol. Microbiol.">
        <title>The Global Catalogue of Microorganisms (GCM) 10K type strain sequencing project: providing services to taxonomists for standard genome sequencing and annotation.</title>
        <authorList>
            <consortium name="The Broad Institute Genomics Platform"/>
            <consortium name="The Broad Institute Genome Sequencing Center for Infectious Disease"/>
            <person name="Wu L."/>
            <person name="Ma J."/>
        </authorList>
    </citation>
    <scope>NUCLEOTIDE SEQUENCE [LARGE SCALE GENOMIC DNA]</scope>
    <source>
        <strain evidence="2">JCM 16925</strain>
    </source>
</reference>
<comment type="caution">
    <text evidence="1">The sequence shown here is derived from an EMBL/GenBank/DDBJ whole genome shotgun (WGS) entry which is preliminary data.</text>
</comment>
<sequence>MDVWRYFEKNPEIAAALVAAIAVIAGVVGAKIQANGGRAQAAAAREAAEIAAEAQRVAALWTVRQKQVAELMRSANSLYQKCSRLWNVESEELADQIGETSEEMSLLWAEVRLIVTKDVAKAAGELTHAATNFEVTTHHYAPVLHARQALARLTIDGDDRAAEVARILGWGEGDPSRSEALSNLVPGLSDEHVYYLVANHDESDDHIRNLRSSDKRKFHAALNTLVHEARTMLRSEEDVTPVPPQCRWWRRAA</sequence>
<dbReference type="EMBL" id="BAAAZY010000008">
    <property type="protein sequence ID" value="GAA4052107.1"/>
    <property type="molecule type" value="Genomic_DNA"/>
</dbReference>
<proteinExistence type="predicted"/>